<organism evidence="1 2">
    <name type="scientific">Nakamurella flavida</name>
    <dbReference type="NCBI Taxonomy" id="363630"/>
    <lineage>
        <taxon>Bacteria</taxon>
        <taxon>Bacillati</taxon>
        <taxon>Actinomycetota</taxon>
        <taxon>Actinomycetes</taxon>
        <taxon>Nakamurellales</taxon>
        <taxon>Nakamurellaceae</taxon>
        <taxon>Nakamurella</taxon>
    </lineage>
</organism>
<gene>
    <name evidence="1" type="ORF">JL107_01540</name>
</gene>
<keyword evidence="2" id="KW-1185">Reference proteome</keyword>
<accession>A0A938YLA7</accession>
<dbReference type="Proteomes" id="UP000663801">
    <property type="component" value="Unassembled WGS sequence"/>
</dbReference>
<reference evidence="1" key="1">
    <citation type="submission" date="2021-01" db="EMBL/GenBank/DDBJ databases">
        <title>KCTC 19127 draft genome.</title>
        <authorList>
            <person name="An D."/>
        </authorList>
    </citation>
    <scope>NUCLEOTIDE SEQUENCE</scope>
    <source>
        <strain evidence="1">KCTC 19127</strain>
    </source>
</reference>
<protein>
    <submittedName>
        <fullName evidence="1">Uncharacterized protein</fullName>
    </submittedName>
</protein>
<dbReference type="RefSeq" id="WP_205255266.1">
    <property type="nucleotide sequence ID" value="NZ_BAAAPV010000001.1"/>
</dbReference>
<proteinExistence type="predicted"/>
<evidence type="ECO:0000313" key="1">
    <source>
        <dbReference type="EMBL" id="MBM9475118.1"/>
    </source>
</evidence>
<dbReference type="EMBL" id="JAERWL010000002">
    <property type="protein sequence ID" value="MBM9475118.1"/>
    <property type="molecule type" value="Genomic_DNA"/>
</dbReference>
<dbReference type="AlphaFoldDB" id="A0A938YLA7"/>
<evidence type="ECO:0000313" key="2">
    <source>
        <dbReference type="Proteomes" id="UP000663801"/>
    </source>
</evidence>
<sequence>MTAPVDPAEGAVVVPPNDEAAVGILTRFVDEHGPSTATVDHLGRSGARIVVMAADGRYGDAVVSSLPVAQEICRRAAVPLGDWDRARTSRITPTPADWKRMAGSGR</sequence>
<name>A0A938YLA7_9ACTN</name>
<comment type="caution">
    <text evidence="1">The sequence shown here is derived from an EMBL/GenBank/DDBJ whole genome shotgun (WGS) entry which is preliminary data.</text>
</comment>